<feature type="region of interest" description="Disordered" evidence="6">
    <location>
        <begin position="60"/>
        <end position="84"/>
    </location>
</feature>
<evidence type="ECO:0000256" key="1">
    <source>
        <dbReference type="ARBA" id="ARBA00011073"/>
    </source>
</evidence>
<dbReference type="eggNOG" id="arCOG00702">
    <property type="taxonomic scope" value="Archaea"/>
</dbReference>
<keyword evidence="2 5" id="KW-0645">Protease</keyword>
<evidence type="ECO:0000256" key="6">
    <source>
        <dbReference type="SAM" id="MobiDB-lite"/>
    </source>
</evidence>
<dbReference type="PANTHER" id="PTHR43806:SF11">
    <property type="entry name" value="CEREVISIN-RELATED"/>
    <property type="match status" value="1"/>
</dbReference>
<dbReference type="PRINTS" id="PR00723">
    <property type="entry name" value="SUBTILISIN"/>
</dbReference>
<organism evidence="9 10">
    <name type="scientific">Natronococcus amylolyticus DSM 10524</name>
    <dbReference type="NCBI Taxonomy" id="1227497"/>
    <lineage>
        <taxon>Archaea</taxon>
        <taxon>Methanobacteriati</taxon>
        <taxon>Methanobacteriota</taxon>
        <taxon>Stenosarchaea group</taxon>
        <taxon>Halobacteria</taxon>
        <taxon>Halobacteriales</taxon>
        <taxon>Natrialbaceae</taxon>
        <taxon>Natronococcus</taxon>
    </lineage>
</organism>
<dbReference type="Pfam" id="PF00082">
    <property type="entry name" value="Peptidase_S8"/>
    <property type="match status" value="1"/>
</dbReference>
<feature type="compositionally biased region" description="Polar residues" evidence="6">
    <location>
        <begin position="312"/>
        <end position="334"/>
    </location>
</feature>
<dbReference type="InterPro" id="IPR023827">
    <property type="entry name" value="Peptidase_S8_Asp-AS"/>
</dbReference>
<dbReference type="Gene3D" id="2.60.40.1120">
    <property type="entry name" value="Carboxypeptidase-like, regulatory domain"/>
    <property type="match status" value="1"/>
</dbReference>
<dbReference type="STRING" id="1227497.C491_21211"/>
<dbReference type="InterPro" id="IPR015500">
    <property type="entry name" value="Peptidase_S8_subtilisin-rel"/>
</dbReference>
<feature type="domain" description="Peptidase S8/S53" evidence="8">
    <location>
        <begin position="180"/>
        <end position="442"/>
    </location>
</feature>
<dbReference type="InterPro" id="IPR008969">
    <property type="entry name" value="CarboxyPept-like_regulatory"/>
</dbReference>
<comment type="caution">
    <text evidence="9">The sequence shown here is derived from an EMBL/GenBank/DDBJ whole genome shotgun (WGS) entry which is preliminary data.</text>
</comment>
<comment type="similarity">
    <text evidence="1 5">Belongs to the peptidase S8 family.</text>
</comment>
<keyword evidence="4 5" id="KW-0720">Serine protease</keyword>
<dbReference type="InterPro" id="IPR036852">
    <property type="entry name" value="Peptidase_S8/S53_dom_sf"/>
</dbReference>
<feature type="compositionally biased region" description="Low complexity" evidence="6">
    <location>
        <begin position="559"/>
        <end position="569"/>
    </location>
</feature>
<dbReference type="GO" id="GO:0004252">
    <property type="term" value="F:serine-type endopeptidase activity"/>
    <property type="evidence" value="ECO:0007669"/>
    <property type="project" value="UniProtKB-UniRule"/>
</dbReference>
<feature type="region of interest" description="Disordered" evidence="6">
    <location>
        <begin position="512"/>
        <end position="532"/>
    </location>
</feature>
<dbReference type="PROSITE" id="PS51892">
    <property type="entry name" value="SUBTILASE"/>
    <property type="match status" value="1"/>
</dbReference>
<protein>
    <submittedName>
        <fullName evidence="9">Peptidase S8 and S53 subtilisin kexin sedolisin</fullName>
    </submittedName>
</protein>
<dbReference type="InterPro" id="IPR050131">
    <property type="entry name" value="Peptidase_S8_subtilisin-like"/>
</dbReference>
<keyword evidence="7" id="KW-0472">Membrane</keyword>
<evidence type="ECO:0000313" key="9">
    <source>
        <dbReference type="EMBL" id="ELY53449.1"/>
    </source>
</evidence>
<evidence type="ECO:0000259" key="8">
    <source>
        <dbReference type="Pfam" id="PF00082"/>
    </source>
</evidence>
<evidence type="ECO:0000256" key="4">
    <source>
        <dbReference type="ARBA" id="ARBA00022825"/>
    </source>
</evidence>
<sequence>MLVVGLVPGAAVGSVGVPAGPLAGVDDPTAGVDDATATETPIDPALEDAEGEVTVLVHLESPPSEGSEEPADRRTRAEASHDRFDREVASNDAVSVEREFWLTAAVLATVDTDRMDLETLAQADGVSAVSADEAVSGASDRVVDDADADVDGEASESDGPSAGLEQLNVPEAWDTYRTEGEGTSVAVLDSGVDGDHPDLDVAEWRDFGDDPSDEPIAYDDHGTHVSGVVTGGNESGTQIGVAPEAELYHGAVMTHCEGEDCVGYQRDIIAGLEWAVEADADVIVLSLGIEGYNPGLLEAIENANDAGTPVISSAGNQGAGTSTSPGNLHATTSVGAVDDEGTVPEFSSSEGIETAEAWGSDAPEHWPGSYEVPTLVAPGVDVMSTAPGGGYTTKSGTSMAAPAAGGAAALVQSATATTLDATELETALTETAVDADDQRNGHGIIDVPAAIERAGSYSTIEGTATDTVTDAPLDETTVTATADDDRHETTTDSEGTFEFEGLEADREYEVVAEGSGYEPTSETATPPADGSATVDLSLAGSGTIDVDLADEQFETTVDDGTVTATGPTGSYPGERTDDGSYRIDAVPGDEEYALEVDAPGRLADERTVAVDGSETRPKSFDMRGDSTLEVAVETGSGDPIENASVVVESEAGETLEPDERTAADGTLEVAVPGTDEEYTVTASGSDLESTTVETGAVEEGTTETVVVAPTEGDSGGPGLIVLAAAGVVVAVGVARLARS</sequence>
<evidence type="ECO:0000256" key="5">
    <source>
        <dbReference type="PROSITE-ProRule" id="PRU01240"/>
    </source>
</evidence>
<reference evidence="9 10" key="1">
    <citation type="journal article" date="2014" name="PLoS Genet.">
        <title>Phylogenetically driven sequencing of extremely halophilic archaea reveals strategies for static and dynamic osmo-response.</title>
        <authorList>
            <person name="Becker E.A."/>
            <person name="Seitzer P.M."/>
            <person name="Tritt A."/>
            <person name="Larsen D."/>
            <person name="Krusor M."/>
            <person name="Yao A.I."/>
            <person name="Wu D."/>
            <person name="Madern D."/>
            <person name="Eisen J.A."/>
            <person name="Darling A.E."/>
            <person name="Facciotti M.T."/>
        </authorList>
    </citation>
    <scope>NUCLEOTIDE SEQUENCE [LARGE SCALE GENOMIC DNA]</scope>
    <source>
        <strain evidence="9 10">DSM 10524</strain>
    </source>
</reference>
<dbReference type="InterPro" id="IPR000209">
    <property type="entry name" value="Peptidase_S8/S53_dom"/>
</dbReference>
<feature type="compositionally biased region" description="Basic and acidic residues" evidence="6">
    <location>
        <begin position="70"/>
        <end position="84"/>
    </location>
</feature>
<dbReference type="PROSITE" id="PS00136">
    <property type="entry name" value="SUBTILASE_ASP"/>
    <property type="match status" value="1"/>
</dbReference>
<dbReference type="EMBL" id="AOIB01000043">
    <property type="protein sequence ID" value="ELY53449.1"/>
    <property type="molecule type" value="Genomic_DNA"/>
</dbReference>
<dbReference type="SUPFAM" id="SSF49464">
    <property type="entry name" value="Carboxypeptidase regulatory domain-like"/>
    <property type="match status" value="1"/>
</dbReference>
<dbReference type="AlphaFoldDB" id="L9WVD7"/>
<dbReference type="PATRIC" id="fig|1227497.3.peg.4345"/>
<feature type="active site" description="Charge relay system" evidence="5">
    <location>
        <position position="221"/>
    </location>
</feature>
<feature type="active site" description="Charge relay system" evidence="5">
    <location>
        <position position="189"/>
    </location>
</feature>
<name>L9WVD7_9EURY</name>
<dbReference type="InterPro" id="IPR022398">
    <property type="entry name" value="Peptidase_S8_His-AS"/>
</dbReference>
<keyword evidence="7" id="KW-1133">Transmembrane helix</keyword>
<evidence type="ECO:0000256" key="3">
    <source>
        <dbReference type="ARBA" id="ARBA00022801"/>
    </source>
</evidence>
<gene>
    <name evidence="9" type="ORF">C491_21211</name>
</gene>
<keyword evidence="7" id="KW-0812">Transmembrane</keyword>
<feature type="region of interest" description="Disordered" evidence="6">
    <location>
        <begin position="559"/>
        <end position="580"/>
    </location>
</feature>
<dbReference type="Pfam" id="PF13620">
    <property type="entry name" value="CarboxypepD_reg"/>
    <property type="match status" value="1"/>
</dbReference>
<evidence type="ECO:0000313" key="10">
    <source>
        <dbReference type="Proteomes" id="UP000011688"/>
    </source>
</evidence>
<keyword evidence="3 5" id="KW-0378">Hydrolase</keyword>
<accession>L9WVD7</accession>
<dbReference type="Gene3D" id="3.40.50.200">
    <property type="entry name" value="Peptidase S8/S53 domain"/>
    <property type="match status" value="1"/>
</dbReference>
<feature type="transmembrane region" description="Helical" evidence="7">
    <location>
        <begin position="718"/>
        <end position="737"/>
    </location>
</feature>
<dbReference type="GO" id="GO:0006508">
    <property type="term" value="P:proteolysis"/>
    <property type="evidence" value="ECO:0007669"/>
    <property type="project" value="UniProtKB-KW"/>
</dbReference>
<feature type="active site" description="Charge relay system" evidence="5">
    <location>
        <position position="398"/>
    </location>
</feature>
<dbReference type="PANTHER" id="PTHR43806">
    <property type="entry name" value="PEPTIDASE S8"/>
    <property type="match status" value="1"/>
</dbReference>
<evidence type="ECO:0000256" key="2">
    <source>
        <dbReference type="ARBA" id="ARBA00022670"/>
    </source>
</evidence>
<dbReference type="SUPFAM" id="SSF52743">
    <property type="entry name" value="Subtilisin-like"/>
    <property type="match status" value="1"/>
</dbReference>
<proteinExistence type="inferred from homology"/>
<dbReference type="Proteomes" id="UP000011688">
    <property type="component" value="Unassembled WGS sequence"/>
</dbReference>
<evidence type="ECO:0000256" key="7">
    <source>
        <dbReference type="SAM" id="Phobius"/>
    </source>
</evidence>
<keyword evidence="10" id="KW-1185">Reference proteome</keyword>
<feature type="region of interest" description="Disordered" evidence="6">
    <location>
        <begin position="312"/>
        <end position="346"/>
    </location>
</feature>
<dbReference type="eggNOG" id="arCOG02486">
    <property type="taxonomic scope" value="Archaea"/>
</dbReference>
<dbReference type="PROSITE" id="PS00137">
    <property type="entry name" value="SUBTILASE_HIS"/>
    <property type="match status" value="1"/>
</dbReference>